<dbReference type="EMBL" id="LMCB01000139">
    <property type="protein sequence ID" value="KZL06745.1"/>
    <property type="molecule type" value="Genomic_DNA"/>
</dbReference>
<dbReference type="GO" id="GO:0043565">
    <property type="term" value="F:sequence-specific DNA binding"/>
    <property type="evidence" value="ECO:0007669"/>
    <property type="project" value="TreeGrafter"/>
</dbReference>
<dbReference type="SUPFAM" id="SSF53850">
    <property type="entry name" value="Periplasmic binding protein-like II"/>
    <property type="match status" value="1"/>
</dbReference>
<evidence type="ECO:0000256" key="1">
    <source>
        <dbReference type="ARBA" id="ARBA00009437"/>
    </source>
</evidence>
<dbReference type="RefSeq" id="WP_068010429.1">
    <property type="nucleotide sequence ID" value="NZ_FOFM01000014.1"/>
</dbReference>
<dbReference type="GO" id="GO:0006351">
    <property type="term" value="P:DNA-templated transcription"/>
    <property type="evidence" value="ECO:0007669"/>
    <property type="project" value="TreeGrafter"/>
</dbReference>
<dbReference type="STRING" id="989403.SAMN05421798_11470"/>
<dbReference type="OrthoDB" id="9813056at2"/>
<dbReference type="InterPro" id="IPR036390">
    <property type="entry name" value="WH_DNA-bd_sf"/>
</dbReference>
<keyword evidence="3" id="KW-0238">DNA-binding</keyword>
<keyword evidence="2" id="KW-0805">Transcription regulation</keyword>
<protein>
    <submittedName>
        <fullName evidence="6">HTH-type transcriptional regulator DmlR</fullName>
    </submittedName>
</protein>
<keyword evidence="7" id="KW-1185">Reference proteome</keyword>
<dbReference type="Proteomes" id="UP000076577">
    <property type="component" value="Unassembled WGS sequence"/>
</dbReference>
<comment type="caution">
    <text evidence="6">The sequence shown here is derived from an EMBL/GenBank/DDBJ whole genome shotgun (WGS) entry which is preliminary data.</text>
</comment>
<sequence length="295" mass="33110">MISLDAISVFAEVARLKSFTEAARVLNVPLSTVSRKVSELETSLRVQLVDRSKRQIRLTEAGATYYDLCRKGLETLVHANRVMTDRHTDTIGTVTITVPPNLFEILFLETIETFQARHPKAKLRVFVTERILDFVEDGVDLSFRVAPPNQPDLVTRTLLRYRHRLVAAARYAAVNSLPRTPGELQHHNCIGFGFSKKRHLSWSLTKQRDIENVSFEPHLSVNDYAAIRSAILSGHGIGELPEPLCTDLIQSGQLIEVLPDWRFPEIRLFAVHAGKAGMPKLARLFLDIAAKQVGA</sequence>
<dbReference type="PANTHER" id="PTHR30537">
    <property type="entry name" value="HTH-TYPE TRANSCRIPTIONAL REGULATOR"/>
    <property type="match status" value="1"/>
</dbReference>
<dbReference type="GO" id="GO:0003700">
    <property type="term" value="F:DNA-binding transcription factor activity"/>
    <property type="evidence" value="ECO:0007669"/>
    <property type="project" value="InterPro"/>
</dbReference>
<keyword evidence="4" id="KW-0804">Transcription</keyword>
<reference evidence="6 7" key="1">
    <citation type="journal article" date="2016" name="Front. Microbiol.">
        <title>Comparative Genomic Analysis Reveals a Diverse Repertoire of Genes Involved in Prokaryote-Eukaryote Interactions within the Pseudovibrio Genus.</title>
        <authorList>
            <person name="Romano S."/>
            <person name="Fernandez-Guerra A."/>
            <person name="Reen F.J."/>
            <person name="Glockner F.O."/>
            <person name="Crowley S.P."/>
            <person name="O'Sullivan O."/>
            <person name="Cotter P.D."/>
            <person name="Adams C."/>
            <person name="Dobson A.D."/>
            <person name="O'Gara F."/>
        </authorList>
    </citation>
    <scope>NUCLEOTIDE SEQUENCE [LARGE SCALE GENOMIC DNA]</scope>
    <source>
        <strain evidence="6 7">Ad2</strain>
    </source>
</reference>
<evidence type="ECO:0000313" key="6">
    <source>
        <dbReference type="EMBL" id="KZL06745.1"/>
    </source>
</evidence>
<dbReference type="SUPFAM" id="SSF46785">
    <property type="entry name" value="Winged helix' DNA-binding domain"/>
    <property type="match status" value="1"/>
</dbReference>
<dbReference type="Gene3D" id="3.40.190.290">
    <property type="match status" value="1"/>
</dbReference>
<dbReference type="PROSITE" id="PS50931">
    <property type="entry name" value="HTH_LYSR"/>
    <property type="match status" value="1"/>
</dbReference>
<evidence type="ECO:0000259" key="5">
    <source>
        <dbReference type="PROSITE" id="PS50931"/>
    </source>
</evidence>
<dbReference type="FunFam" id="1.10.10.10:FF:000001">
    <property type="entry name" value="LysR family transcriptional regulator"/>
    <property type="match status" value="1"/>
</dbReference>
<evidence type="ECO:0000256" key="2">
    <source>
        <dbReference type="ARBA" id="ARBA00023015"/>
    </source>
</evidence>
<dbReference type="Pfam" id="PF03466">
    <property type="entry name" value="LysR_substrate"/>
    <property type="match status" value="1"/>
</dbReference>
<dbReference type="InterPro" id="IPR005119">
    <property type="entry name" value="LysR_subst-bd"/>
</dbReference>
<dbReference type="Gene3D" id="1.10.10.10">
    <property type="entry name" value="Winged helix-like DNA-binding domain superfamily/Winged helix DNA-binding domain"/>
    <property type="match status" value="1"/>
</dbReference>
<dbReference type="PANTHER" id="PTHR30537:SF5">
    <property type="entry name" value="HTH-TYPE TRANSCRIPTIONAL ACTIVATOR TTDR-RELATED"/>
    <property type="match status" value="1"/>
</dbReference>
<feature type="domain" description="HTH lysR-type" evidence="5">
    <location>
        <begin position="2"/>
        <end position="59"/>
    </location>
</feature>
<dbReference type="Pfam" id="PF00126">
    <property type="entry name" value="HTH_1"/>
    <property type="match status" value="1"/>
</dbReference>
<dbReference type="InterPro" id="IPR036388">
    <property type="entry name" value="WH-like_DNA-bd_sf"/>
</dbReference>
<gene>
    <name evidence="6" type="primary">dmlR_16</name>
    <name evidence="6" type="ORF">PsAD2_04258</name>
</gene>
<dbReference type="InterPro" id="IPR000847">
    <property type="entry name" value="LysR_HTH_N"/>
</dbReference>
<name>A0A165TWX6_9HYPH</name>
<evidence type="ECO:0000256" key="3">
    <source>
        <dbReference type="ARBA" id="ARBA00023125"/>
    </source>
</evidence>
<organism evidence="6 7">
    <name type="scientific">Pseudovibrio axinellae</name>
    <dbReference type="NCBI Taxonomy" id="989403"/>
    <lineage>
        <taxon>Bacteria</taxon>
        <taxon>Pseudomonadati</taxon>
        <taxon>Pseudomonadota</taxon>
        <taxon>Alphaproteobacteria</taxon>
        <taxon>Hyphomicrobiales</taxon>
        <taxon>Stappiaceae</taxon>
        <taxon>Pseudovibrio</taxon>
    </lineage>
</organism>
<dbReference type="CDD" id="cd08422">
    <property type="entry name" value="PBP2_CrgA_like"/>
    <property type="match status" value="1"/>
</dbReference>
<proteinExistence type="inferred from homology"/>
<accession>A0A165TWX6</accession>
<dbReference type="AlphaFoldDB" id="A0A165TWX6"/>
<comment type="similarity">
    <text evidence="1">Belongs to the LysR transcriptional regulatory family.</text>
</comment>
<evidence type="ECO:0000313" key="7">
    <source>
        <dbReference type="Proteomes" id="UP000076577"/>
    </source>
</evidence>
<evidence type="ECO:0000256" key="4">
    <source>
        <dbReference type="ARBA" id="ARBA00023163"/>
    </source>
</evidence>
<dbReference type="PATRIC" id="fig|989403.3.peg.4653"/>
<dbReference type="InterPro" id="IPR058163">
    <property type="entry name" value="LysR-type_TF_proteobact-type"/>
</dbReference>